<dbReference type="Pfam" id="PF00378">
    <property type="entry name" value="ECH_1"/>
    <property type="match status" value="1"/>
</dbReference>
<evidence type="ECO:0000256" key="1">
    <source>
        <dbReference type="ARBA" id="ARBA00005254"/>
    </source>
</evidence>
<evidence type="ECO:0000256" key="2">
    <source>
        <dbReference type="ARBA" id="ARBA00023239"/>
    </source>
</evidence>
<reference evidence="4" key="2">
    <citation type="journal article" date="2021" name="Syst. Appl. Microbiol.">
        <title>Roseomonas hellenica sp. nov., isolated from roots of wild-growing Alkanna tinctoria.</title>
        <authorList>
            <person name="Rat A."/>
            <person name="Naranjo H.D."/>
            <person name="Lebbe L."/>
            <person name="Cnockaert M."/>
            <person name="Krigas N."/>
            <person name="Grigoriadou K."/>
            <person name="Maloupa E."/>
            <person name="Willems A."/>
        </authorList>
    </citation>
    <scope>NUCLEOTIDE SEQUENCE</scope>
    <source>
        <strain evidence="4">LMG 28251</strain>
    </source>
</reference>
<dbReference type="AlphaFoldDB" id="A0AAF1JZT0"/>
<dbReference type="Proteomes" id="UP001196068">
    <property type="component" value="Unassembled WGS sequence"/>
</dbReference>
<dbReference type="Gene3D" id="1.10.12.10">
    <property type="entry name" value="Lyase 2-enoyl-coa Hydratase, Chain A, domain 2"/>
    <property type="match status" value="1"/>
</dbReference>
<dbReference type="GO" id="GO:0006635">
    <property type="term" value="P:fatty acid beta-oxidation"/>
    <property type="evidence" value="ECO:0007669"/>
    <property type="project" value="TreeGrafter"/>
</dbReference>
<dbReference type="EMBL" id="JAAEDH010000025">
    <property type="protein sequence ID" value="MBR0657046.1"/>
    <property type="molecule type" value="Genomic_DNA"/>
</dbReference>
<dbReference type="FunFam" id="3.90.226.10:FF:000009">
    <property type="entry name" value="Carnitinyl-CoA dehydratase"/>
    <property type="match status" value="1"/>
</dbReference>
<dbReference type="InterPro" id="IPR018376">
    <property type="entry name" value="Enoyl-CoA_hyd/isom_CS"/>
</dbReference>
<name>A0AAF1JZT0_9PROT</name>
<gene>
    <name evidence="4" type="ORF">GXW79_18360</name>
</gene>
<reference evidence="4" key="1">
    <citation type="submission" date="2020-01" db="EMBL/GenBank/DDBJ databases">
        <authorList>
            <person name="Rat A."/>
        </authorList>
    </citation>
    <scope>NUCLEOTIDE SEQUENCE</scope>
    <source>
        <strain evidence="4">LMG 28251</strain>
    </source>
</reference>
<dbReference type="InterPro" id="IPR014748">
    <property type="entry name" value="Enoyl-CoA_hydra_C"/>
</dbReference>
<organism evidence="4 5">
    <name type="scientific">Plastoroseomonas arctica</name>
    <dbReference type="NCBI Taxonomy" id="1509237"/>
    <lineage>
        <taxon>Bacteria</taxon>
        <taxon>Pseudomonadati</taxon>
        <taxon>Pseudomonadota</taxon>
        <taxon>Alphaproteobacteria</taxon>
        <taxon>Acetobacterales</taxon>
        <taxon>Acetobacteraceae</taxon>
        <taxon>Plastoroseomonas</taxon>
    </lineage>
</organism>
<accession>A0AAF1JZT0</accession>
<dbReference type="RefSeq" id="WP_211875912.1">
    <property type="nucleotide sequence ID" value="NZ_JAAEDH010000025.1"/>
</dbReference>
<protein>
    <submittedName>
        <fullName evidence="4">Enoyl-CoA hydratase</fullName>
        <ecNumber evidence="4">4.2.1.17</ecNumber>
    </submittedName>
</protein>
<evidence type="ECO:0000256" key="3">
    <source>
        <dbReference type="RuleBase" id="RU003707"/>
    </source>
</evidence>
<proteinExistence type="inferred from homology"/>
<dbReference type="GO" id="GO:0004300">
    <property type="term" value="F:enoyl-CoA hydratase activity"/>
    <property type="evidence" value="ECO:0007669"/>
    <property type="project" value="UniProtKB-EC"/>
</dbReference>
<dbReference type="PROSITE" id="PS00166">
    <property type="entry name" value="ENOYL_COA_HYDRATASE"/>
    <property type="match status" value="1"/>
</dbReference>
<dbReference type="InterPro" id="IPR001753">
    <property type="entry name" value="Enoyl-CoA_hydra/iso"/>
</dbReference>
<dbReference type="SUPFAM" id="SSF52096">
    <property type="entry name" value="ClpP/crotonase"/>
    <property type="match status" value="1"/>
</dbReference>
<evidence type="ECO:0000313" key="5">
    <source>
        <dbReference type="Proteomes" id="UP001196068"/>
    </source>
</evidence>
<keyword evidence="5" id="KW-1185">Reference proteome</keyword>
<comment type="similarity">
    <text evidence="1 3">Belongs to the enoyl-CoA hydratase/isomerase family.</text>
</comment>
<sequence length="262" mass="28749">MTYETLALETPEPHILVVRLNRPASANALNTQMGRDLLACWTALTEDPGDTRCVVFTGAGEKIFCAGGDLKERNGMTDAAWQRQHEIFERSYWALMDCPIPVIAAVNGHAYAGGLEMVLACDFAYGSNAARFALTEVTLGIMPGAGGTQNLPRAVGERRAKEIILTGKPFSAEQAHEWGILNQVLPPEAVFPAAMETARTIAGNAPHSVRQAKKSIHYGLQMDVRTGFRFEIEAYNRLVGTEDRIEGVKSFNEKRKPVFKGR</sequence>
<dbReference type="EC" id="4.2.1.17" evidence="4"/>
<keyword evidence="2 4" id="KW-0456">Lyase</keyword>
<comment type="caution">
    <text evidence="4">The sequence shown here is derived from an EMBL/GenBank/DDBJ whole genome shotgun (WGS) entry which is preliminary data.</text>
</comment>
<dbReference type="PANTHER" id="PTHR11941">
    <property type="entry name" value="ENOYL-COA HYDRATASE-RELATED"/>
    <property type="match status" value="1"/>
</dbReference>
<dbReference type="InterPro" id="IPR029045">
    <property type="entry name" value="ClpP/crotonase-like_dom_sf"/>
</dbReference>
<dbReference type="CDD" id="cd06558">
    <property type="entry name" value="crotonase-like"/>
    <property type="match status" value="1"/>
</dbReference>
<dbReference type="Gene3D" id="3.90.226.10">
    <property type="entry name" value="2-enoyl-CoA Hydratase, Chain A, domain 1"/>
    <property type="match status" value="1"/>
</dbReference>
<dbReference type="FunFam" id="1.10.12.10:FF:000001">
    <property type="entry name" value="Probable enoyl-CoA hydratase, mitochondrial"/>
    <property type="match status" value="1"/>
</dbReference>
<evidence type="ECO:0000313" key="4">
    <source>
        <dbReference type="EMBL" id="MBR0657046.1"/>
    </source>
</evidence>
<dbReference type="PANTHER" id="PTHR11941:SF54">
    <property type="entry name" value="ENOYL-COA HYDRATASE, MITOCHONDRIAL"/>
    <property type="match status" value="1"/>
</dbReference>